<dbReference type="GO" id="GO:0005886">
    <property type="term" value="C:plasma membrane"/>
    <property type="evidence" value="ECO:0007669"/>
    <property type="project" value="UniProtKB-SubCell"/>
</dbReference>
<keyword evidence="3 15" id="KW-1003">Cell membrane</keyword>
<dbReference type="CDD" id="cd06503">
    <property type="entry name" value="ATP-synt_Fo_b"/>
    <property type="match status" value="1"/>
</dbReference>
<feature type="transmembrane region" description="Helical" evidence="15">
    <location>
        <begin position="6"/>
        <end position="26"/>
    </location>
</feature>
<evidence type="ECO:0000256" key="12">
    <source>
        <dbReference type="ARBA" id="ARBA00025614"/>
    </source>
</evidence>
<evidence type="ECO:0000256" key="7">
    <source>
        <dbReference type="ARBA" id="ARBA00022989"/>
    </source>
</evidence>
<dbReference type="InterPro" id="IPR005864">
    <property type="entry name" value="ATP_synth_F0_bsu_bac"/>
</dbReference>
<dbReference type="EMBL" id="JACYTR010000007">
    <property type="protein sequence ID" value="MBD8525192.1"/>
    <property type="molecule type" value="Genomic_DNA"/>
</dbReference>
<evidence type="ECO:0000256" key="14">
    <source>
        <dbReference type="ARBA" id="ARBA00037847"/>
    </source>
</evidence>
<comment type="subunit">
    <text evidence="13">F-type ATPases have 2 components, F(1) - the catalytic core - and F(0) - the membrane proton channel. F(1) has five subunits: alpha(3), beta(3), gamma(1), delta(1), epsilon(1). F(0) has four main subunits: a(1), b(2) and c(10-14). The alpha and beta chains form an alternating ring which encloses part of the gamma chain. F(1) is attached to F(0) by a central stalk formed by the gamma and epsilon chains, while a peripheral stalk is formed by the delta and b chains.</text>
</comment>
<dbReference type="Gene3D" id="6.10.250.1580">
    <property type="match status" value="1"/>
</dbReference>
<evidence type="ECO:0000256" key="5">
    <source>
        <dbReference type="ARBA" id="ARBA00022692"/>
    </source>
</evidence>
<feature type="coiled-coil region" evidence="17">
    <location>
        <begin position="47"/>
        <end position="126"/>
    </location>
</feature>
<evidence type="ECO:0000256" key="3">
    <source>
        <dbReference type="ARBA" id="ARBA00022475"/>
    </source>
</evidence>
<evidence type="ECO:0000256" key="13">
    <source>
        <dbReference type="ARBA" id="ARBA00026054"/>
    </source>
</evidence>
<evidence type="ECO:0000256" key="16">
    <source>
        <dbReference type="RuleBase" id="RU003848"/>
    </source>
</evidence>
<dbReference type="PANTHER" id="PTHR33445:SF1">
    <property type="entry name" value="ATP SYNTHASE SUBUNIT B"/>
    <property type="match status" value="1"/>
</dbReference>
<evidence type="ECO:0000256" key="1">
    <source>
        <dbReference type="ARBA" id="ARBA00005513"/>
    </source>
</evidence>
<comment type="similarity">
    <text evidence="1 15 16">Belongs to the ATPase B chain family.</text>
</comment>
<comment type="function">
    <text evidence="11 15">F(1)F(0) ATP synthase produces ATP from ADP in the presence of a proton or sodium gradient. F-type ATPases consist of two structural domains, F(1) containing the extramembraneous catalytic core and F(0) containing the membrane proton channel, linked together by a central stalk and a peripheral stalk. During catalysis, ATP synthesis in the catalytic domain of F(1) is coupled via a rotary mechanism of the central stalk subunits to proton translocation.</text>
</comment>
<keyword evidence="17" id="KW-0175">Coiled coil</keyword>
<dbReference type="NCBIfam" id="NF004411">
    <property type="entry name" value="PRK05759.1-2"/>
    <property type="match status" value="1"/>
</dbReference>
<gene>
    <name evidence="15" type="primary">atpF</name>
    <name evidence="18" type="ORF">IFO71_05495</name>
</gene>
<evidence type="ECO:0000256" key="4">
    <source>
        <dbReference type="ARBA" id="ARBA00022547"/>
    </source>
</evidence>
<name>A0AAW3ZJ62_9GAMM</name>
<comment type="caution">
    <text evidence="18">The sequence shown here is derived from an EMBL/GenBank/DDBJ whole genome shotgun (WGS) entry which is preliminary data.</text>
</comment>
<evidence type="ECO:0000256" key="6">
    <source>
        <dbReference type="ARBA" id="ARBA00022781"/>
    </source>
</evidence>
<comment type="function">
    <text evidence="12">Component of the F(0) channel, it forms part of the peripheral stalk, linking F(1) to F(0). The b'-subunit is a diverged and duplicated form of b found in plants and photosynthetic bacteria.</text>
</comment>
<dbReference type="InterPro" id="IPR028987">
    <property type="entry name" value="ATP_synth_B-like_membr_sf"/>
</dbReference>
<dbReference type="AlphaFoldDB" id="A0AAW3ZJ62"/>
<evidence type="ECO:0000256" key="11">
    <source>
        <dbReference type="ARBA" id="ARBA00025198"/>
    </source>
</evidence>
<keyword evidence="19" id="KW-1185">Reference proteome</keyword>
<keyword evidence="6 15" id="KW-0375">Hydrogen ion transport</keyword>
<comment type="subcellular location">
    <subcellularLocation>
        <location evidence="15">Cell membrane</location>
        <topology evidence="15">Single-pass membrane protein</topology>
    </subcellularLocation>
    <subcellularLocation>
        <location evidence="14">Endomembrane system</location>
        <topology evidence="14">Single-pass membrane protein</topology>
    </subcellularLocation>
</comment>
<dbReference type="HAMAP" id="MF_01398">
    <property type="entry name" value="ATP_synth_b_bprime"/>
    <property type="match status" value="1"/>
</dbReference>
<dbReference type="SUPFAM" id="SSF81573">
    <property type="entry name" value="F1F0 ATP synthase subunit B, membrane domain"/>
    <property type="match status" value="1"/>
</dbReference>
<reference evidence="18 19" key="1">
    <citation type="submission" date="2020-09" db="EMBL/GenBank/DDBJ databases">
        <title>Pseudoxanthomonas sp. CAU 1598 isolated from sand of Yaerae Beach.</title>
        <authorList>
            <person name="Kim W."/>
        </authorList>
    </citation>
    <scope>NUCLEOTIDE SEQUENCE [LARGE SCALE GENOMIC DNA]</scope>
    <source>
        <strain evidence="18 19">CAU 1598</strain>
    </source>
</reference>
<dbReference type="PANTHER" id="PTHR33445">
    <property type="entry name" value="ATP SYNTHASE SUBUNIT B', CHLOROPLASTIC"/>
    <property type="match status" value="1"/>
</dbReference>
<sequence>MDLNYTFFLQALSFAILIWFTMKFIWPPLTKAIEERQKRIADGLAAADRSTRELAQAEDKINELLKDARVKANEIIDQAHARANQIVDKAKEDAIVEANRQKSAALAEIETAANKLREELRGQLASLAVAGAEKLIRREIDANAHKALLDELATQL</sequence>
<dbReference type="InterPro" id="IPR002146">
    <property type="entry name" value="ATP_synth_b/b'su_bac/chlpt"/>
</dbReference>
<protein>
    <recommendedName>
        <fullName evidence="15">ATP synthase subunit b</fullName>
    </recommendedName>
    <alternativeName>
        <fullName evidence="15">ATP synthase F(0) sector subunit b</fullName>
    </alternativeName>
    <alternativeName>
        <fullName evidence="15">ATPase subunit I</fullName>
    </alternativeName>
    <alternativeName>
        <fullName evidence="15">F-type ATPase subunit b</fullName>
        <shortName evidence="15">F-ATPase subunit b</shortName>
    </alternativeName>
</protein>
<dbReference type="RefSeq" id="WP_192028537.1">
    <property type="nucleotide sequence ID" value="NZ_JACYTR010000007.1"/>
</dbReference>
<evidence type="ECO:0000256" key="2">
    <source>
        <dbReference type="ARBA" id="ARBA00022448"/>
    </source>
</evidence>
<dbReference type="Proteomes" id="UP000613768">
    <property type="component" value="Unassembled WGS sequence"/>
</dbReference>
<evidence type="ECO:0000256" key="8">
    <source>
        <dbReference type="ARBA" id="ARBA00023065"/>
    </source>
</evidence>
<keyword evidence="9 15" id="KW-0472">Membrane</keyword>
<dbReference type="GO" id="GO:0045259">
    <property type="term" value="C:proton-transporting ATP synthase complex"/>
    <property type="evidence" value="ECO:0007669"/>
    <property type="project" value="UniProtKB-KW"/>
</dbReference>
<dbReference type="Pfam" id="PF00430">
    <property type="entry name" value="ATP-synt_B"/>
    <property type="match status" value="1"/>
</dbReference>
<organism evidence="18 19">
    <name type="scientific">Pseudomarimonas arenosa</name>
    <dbReference type="NCBI Taxonomy" id="2774145"/>
    <lineage>
        <taxon>Bacteria</taxon>
        <taxon>Pseudomonadati</taxon>
        <taxon>Pseudomonadota</taxon>
        <taxon>Gammaproteobacteria</taxon>
        <taxon>Lysobacterales</taxon>
        <taxon>Lysobacteraceae</taxon>
        <taxon>Pseudomarimonas</taxon>
    </lineage>
</organism>
<dbReference type="GO" id="GO:0046933">
    <property type="term" value="F:proton-transporting ATP synthase activity, rotational mechanism"/>
    <property type="evidence" value="ECO:0007669"/>
    <property type="project" value="UniProtKB-UniRule"/>
</dbReference>
<accession>A0AAW3ZJ62</accession>
<evidence type="ECO:0000256" key="15">
    <source>
        <dbReference type="HAMAP-Rule" id="MF_01398"/>
    </source>
</evidence>
<evidence type="ECO:0000256" key="17">
    <source>
        <dbReference type="SAM" id="Coils"/>
    </source>
</evidence>
<dbReference type="GO" id="GO:0012505">
    <property type="term" value="C:endomembrane system"/>
    <property type="evidence" value="ECO:0007669"/>
    <property type="project" value="UniProtKB-SubCell"/>
</dbReference>
<keyword evidence="8 15" id="KW-0406">Ion transport</keyword>
<evidence type="ECO:0000313" key="18">
    <source>
        <dbReference type="EMBL" id="MBD8525192.1"/>
    </source>
</evidence>
<dbReference type="NCBIfam" id="TIGR01144">
    <property type="entry name" value="ATP_synt_b"/>
    <property type="match status" value="1"/>
</dbReference>
<evidence type="ECO:0000313" key="19">
    <source>
        <dbReference type="Proteomes" id="UP000613768"/>
    </source>
</evidence>
<keyword evidence="4 15" id="KW-0138">CF(0)</keyword>
<keyword evidence="7 15" id="KW-1133">Transmembrane helix</keyword>
<keyword evidence="10 15" id="KW-0066">ATP synthesis</keyword>
<dbReference type="InterPro" id="IPR050059">
    <property type="entry name" value="ATP_synthase_B_chain"/>
</dbReference>
<keyword evidence="5 15" id="KW-0812">Transmembrane</keyword>
<proteinExistence type="inferred from homology"/>
<evidence type="ECO:0000256" key="10">
    <source>
        <dbReference type="ARBA" id="ARBA00023310"/>
    </source>
</evidence>
<keyword evidence="2 15" id="KW-0813">Transport</keyword>
<evidence type="ECO:0000256" key="9">
    <source>
        <dbReference type="ARBA" id="ARBA00023136"/>
    </source>
</evidence>
<comment type="subunit">
    <text evidence="15">F-type ATPases have 2 components, F(1) - the catalytic core - and F(0) - the membrane proton channel. F(1) has five subunits: alpha(3), beta(3), gamma(1), delta(1), epsilon(1). F(0) has three main subunits: a(1), b(2) and c(10-14). The alpha and beta chains form an alternating ring which encloses part of the gamma chain. F(1) is attached to F(0) by a central stalk formed by the gamma and epsilon chains, while a peripheral stalk is formed by the delta and b chains.</text>
</comment>
<dbReference type="GO" id="GO:0046961">
    <property type="term" value="F:proton-transporting ATPase activity, rotational mechanism"/>
    <property type="evidence" value="ECO:0007669"/>
    <property type="project" value="TreeGrafter"/>
</dbReference>